<dbReference type="RefSeq" id="WP_102268905.1">
    <property type="nucleotide sequence ID" value="NZ_CALVCM010000014.1"/>
</dbReference>
<protein>
    <submittedName>
        <fullName evidence="1">Uncharacterized protein</fullName>
    </submittedName>
</protein>
<organism evidence="1 2">
    <name type="scientific">Massilicoli timonensis</name>
    <dbReference type="NCBI Taxonomy" id="2015901"/>
    <lineage>
        <taxon>Bacteria</taxon>
        <taxon>Bacillati</taxon>
        <taxon>Bacillota</taxon>
        <taxon>Erysipelotrichia</taxon>
        <taxon>Erysipelotrichales</taxon>
        <taxon>Erysipelotrichaceae</taxon>
        <taxon>Massilicoli</taxon>
    </lineage>
</organism>
<dbReference type="Proteomes" id="UP001524435">
    <property type="component" value="Unassembled WGS sequence"/>
</dbReference>
<comment type="caution">
    <text evidence="1">The sequence shown here is derived from an EMBL/GenBank/DDBJ whole genome shotgun (WGS) entry which is preliminary data.</text>
</comment>
<keyword evidence="2" id="KW-1185">Reference proteome</keyword>
<proteinExistence type="predicted"/>
<sequence length="278" mass="32749">MAIYDVLCTISHEKETAQCHFNGYLEDYLTLLEQQEGNQTIREILEQISKLDESLKICVGLQLSINQKAIANQIIRYKDAFKLHADAIVCPYIIYGYKNERQYAMILCEGGREQYIYAKAFYYVISEPDNQFEGSRNEMIALCVNRENMELSVECASRFFEKGEKAGFVQRMLDRKLFSNYQEMYDLAKEMGETLQAEAADRLASGNKEKTIYELIAKWFLLKKFCYVQYMMDKHVLHHVHEDNLKKQRQAAKELCDRIKFISFSQMWRFGEESIKDR</sequence>
<name>A0ABT1SL95_9FIRM</name>
<gene>
    <name evidence="1" type="ORF">NE663_06965</name>
</gene>
<reference evidence="1 2" key="1">
    <citation type="submission" date="2022-06" db="EMBL/GenBank/DDBJ databases">
        <title>Isolation of gut microbiota from human fecal samples.</title>
        <authorList>
            <person name="Pamer E.G."/>
            <person name="Barat B."/>
            <person name="Waligurski E."/>
            <person name="Medina S."/>
            <person name="Paddock L."/>
            <person name="Mostad J."/>
        </authorList>
    </citation>
    <scope>NUCLEOTIDE SEQUENCE [LARGE SCALE GENOMIC DNA]</scope>
    <source>
        <strain evidence="1 2">DFI.6.1</strain>
    </source>
</reference>
<dbReference type="EMBL" id="JANGCH010000008">
    <property type="protein sequence ID" value="MCQ5121997.1"/>
    <property type="molecule type" value="Genomic_DNA"/>
</dbReference>
<evidence type="ECO:0000313" key="1">
    <source>
        <dbReference type="EMBL" id="MCQ5121997.1"/>
    </source>
</evidence>
<accession>A0ABT1SL95</accession>
<evidence type="ECO:0000313" key="2">
    <source>
        <dbReference type="Proteomes" id="UP001524435"/>
    </source>
</evidence>